<evidence type="ECO:0000313" key="2">
    <source>
        <dbReference type="Proteomes" id="UP001174909"/>
    </source>
</evidence>
<dbReference type="EMBL" id="CASHTH010002320">
    <property type="protein sequence ID" value="CAI8028253.1"/>
    <property type="molecule type" value="Genomic_DNA"/>
</dbReference>
<accession>A0AA35WNT1</accession>
<keyword evidence="2" id="KW-1185">Reference proteome</keyword>
<organism evidence="1 2">
    <name type="scientific">Geodia barretti</name>
    <name type="common">Barrett's horny sponge</name>
    <dbReference type="NCBI Taxonomy" id="519541"/>
    <lineage>
        <taxon>Eukaryota</taxon>
        <taxon>Metazoa</taxon>
        <taxon>Porifera</taxon>
        <taxon>Demospongiae</taxon>
        <taxon>Heteroscleromorpha</taxon>
        <taxon>Tetractinellida</taxon>
        <taxon>Astrophorina</taxon>
        <taxon>Geodiidae</taxon>
        <taxon>Geodia</taxon>
    </lineage>
</organism>
<dbReference type="AlphaFoldDB" id="A0AA35WNT1"/>
<name>A0AA35WNT1_GEOBA</name>
<protein>
    <submittedName>
        <fullName evidence="1">Uncharacterized protein</fullName>
    </submittedName>
</protein>
<comment type="caution">
    <text evidence="1">The sequence shown here is derived from an EMBL/GenBank/DDBJ whole genome shotgun (WGS) entry which is preliminary data.</text>
</comment>
<dbReference type="Proteomes" id="UP001174909">
    <property type="component" value="Unassembled WGS sequence"/>
</dbReference>
<evidence type="ECO:0000313" key="1">
    <source>
        <dbReference type="EMBL" id="CAI8028253.1"/>
    </source>
</evidence>
<proteinExistence type="predicted"/>
<gene>
    <name evidence="1" type="ORF">GBAR_LOCUS16125</name>
</gene>
<reference evidence="1" key="1">
    <citation type="submission" date="2023-03" db="EMBL/GenBank/DDBJ databases">
        <authorList>
            <person name="Steffen K."/>
            <person name="Cardenas P."/>
        </authorList>
    </citation>
    <scope>NUCLEOTIDE SEQUENCE</scope>
</reference>
<sequence>MKSLGATHRPYRCVCCPSLTATYCVWQSMSCSIAITYRGTSSSTKLSSWHPCLAARAALVSSTAFWVRLPTICMRPLTVR</sequence>